<evidence type="ECO:0000313" key="6">
    <source>
        <dbReference type="Proteomes" id="UP000613740"/>
    </source>
</evidence>
<dbReference type="GO" id="GO:0016740">
    <property type="term" value="F:transferase activity"/>
    <property type="evidence" value="ECO:0007669"/>
    <property type="project" value="UniProtKB-KW"/>
</dbReference>
<feature type="domain" description="Glycosyl transferase CAP10" evidence="4">
    <location>
        <begin position="406"/>
        <end position="531"/>
    </location>
</feature>
<keyword evidence="6" id="KW-1185">Reference proteome</keyword>
<accession>A0A835WLU8</accession>
<evidence type="ECO:0000259" key="4">
    <source>
        <dbReference type="Pfam" id="PF05686"/>
    </source>
</evidence>
<reference evidence="5" key="1">
    <citation type="journal article" date="2020" name="bioRxiv">
        <title>Comparative genomics of Chlamydomonas.</title>
        <authorList>
            <person name="Craig R.J."/>
            <person name="Hasan A.R."/>
            <person name="Ness R.W."/>
            <person name="Keightley P.D."/>
        </authorList>
    </citation>
    <scope>NUCLEOTIDE SEQUENCE</scope>
    <source>
        <strain evidence="5">CCAP 11/173</strain>
    </source>
</reference>
<dbReference type="PANTHER" id="PTHR12203:SF35">
    <property type="entry name" value="PROTEIN O-GLUCOSYLTRANSFERASE 1"/>
    <property type="match status" value="1"/>
</dbReference>
<evidence type="ECO:0000256" key="3">
    <source>
        <dbReference type="SAM" id="MobiDB-lite"/>
    </source>
</evidence>
<feature type="compositionally biased region" description="Low complexity" evidence="3">
    <location>
        <begin position="55"/>
        <end position="64"/>
    </location>
</feature>
<dbReference type="Proteomes" id="UP000613740">
    <property type="component" value="Unassembled WGS sequence"/>
</dbReference>
<feature type="region of interest" description="Disordered" evidence="3">
    <location>
        <begin position="1"/>
        <end position="68"/>
    </location>
</feature>
<keyword evidence="2" id="KW-0808">Transferase</keyword>
<feature type="compositionally biased region" description="Gly residues" evidence="3">
    <location>
        <begin position="43"/>
        <end position="54"/>
    </location>
</feature>
<proteinExistence type="inferred from homology"/>
<dbReference type="InterPro" id="IPR006598">
    <property type="entry name" value="CAP10"/>
</dbReference>
<comment type="similarity">
    <text evidence="1">Belongs to the glycosyltransferase 90 family.</text>
</comment>
<gene>
    <name evidence="5" type="ORF">HYH02_005146</name>
</gene>
<protein>
    <recommendedName>
        <fullName evidence="4">Glycosyl transferase CAP10 domain-containing protein</fullName>
    </recommendedName>
</protein>
<dbReference type="AlphaFoldDB" id="A0A835WLU8"/>
<evidence type="ECO:0000256" key="1">
    <source>
        <dbReference type="ARBA" id="ARBA00010118"/>
    </source>
</evidence>
<evidence type="ECO:0000313" key="5">
    <source>
        <dbReference type="EMBL" id="KAG2449613.1"/>
    </source>
</evidence>
<dbReference type="OrthoDB" id="10420713at2759"/>
<feature type="compositionally biased region" description="Basic residues" evidence="3">
    <location>
        <begin position="31"/>
        <end position="42"/>
    </location>
</feature>
<dbReference type="InterPro" id="IPR051091">
    <property type="entry name" value="O-Glucosyltr/Glycosyltrsf_90"/>
</dbReference>
<dbReference type="EMBL" id="JAEHOD010000013">
    <property type="protein sequence ID" value="KAG2449613.1"/>
    <property type="molecule type" value="Genomic_DNA"/>
</dbReference>
<organism evidence="5 6">
    <name type="scientific">Chlamydomonas schloesseri</name>
    <dbReference type="NCBI Taxonomy" id="2026947"/>
    <lineage>
        <taxon>Eukaryota</taxon>
        <taxon>Viridiplantae</taxon>
        <taxon>Chlorophyta</taxon>
        <taxon>core chlorophytes</taxon>
        <taxon>Chlorophyceae</taxon>
        <taxon>CS clade</taxon>
        <taxon>Chlamydomonadales</taxon>
        <taxon>Chlamydomonadaceae</taxon>
        <taxon>Chlamydomonas</taxon>
    </lineage>
</organism>
<name>A0A835WLU8_9CHLO</name>
<dbReference type="Pfam" id="PF05686">
    <property type="entry name" value="Glyco_transf_90"/>
    <property type="match status" value="1"/>
</dbReference>
<sequence>MAREPVQHVGFGTAAKAPPEEELRKAGRAVLKARKGRIKRTGGKGAGGHGGRPGAAGSSSSSSGVQQVPLDEYDWRETERSMEELLDPALGREVRYWRSRPAGISCDDLAAEVVRLHAKSLVYVRTVLIRNNRWYFLNPVGFSVPADAARANPGAVPGSRWPLLEATRRCSHYCHYQMSSLWLGVKQLMDAARASNGSTAAVGPYSLPDMLFVLNVADNSPSDQHYGRLARAPILSLLKKWDEPWWQPAARNSSAGAGSATAGAAGSLGRLPGGQLLQRMPLPSRVRERVAALDQLRGSGGSSDTLAAGSVALPLLETPADGRADASAVWEDEVARSSSDPLRELVRGFVARMPAPPAAAVAEAQAAAAAGETAAAAPQQRRKPTDTDLEYDLLLPVMHYNAQSLSFVPWANKTDKAFFSGSAFREKYRTTHAPLSVRPHVGALAARHPADLDVRLRGLGQKTTVGWAARMPPVPITEHATYRWLLAMDGVSAFSRMGLLMGLDSVLLKSRSPYIEYYSRLQVPGVHYLEFWTDPTDPDDLLRVLAAARVTAREDPAGLRAAVQANQALAARYNARLPRQIYARAALLAYRELIPDMDECVDDLLRHMRRTGHEI</sequence>
<dbReference type="PANTHER" id="PTHR12203">
    <property type="entry name" value="KDEL LYS-ASP-GLU-LEU CONTAINING - RELATED"/>
    <property type="match status" value="1"/>
</dbReference>
<comment type="caution">
    <text evidence="5">The sequence shown here is derived from an EMBL/GenBank/DDBJ whole genome shotgun (WGS) entry which is preliminary data.</text>
</comment>
<evidence type="ECO:0000256" key="2">
    <source>
        <dbReference type="ARBA" id="ARBA00022679"/>
    </source>
</evidence>